<dbReference type="EMBL" id="NFJD01000001">
    <property type="protein sequence ID" value="OUO57280.1"/>
    <property type="molecule type" value="Genomic_DNA"/>
</dbReference>
<evidence type="ECO:0000256" key="1">
    <source>
        <dbReference type="SAM" id="SignalP"/>
    </source>
</evidence>
<organism evidence="2 3">
    <name type="scientific">Candidatus Avelusimicrobium gallicola</name>
    <dbReference type="NCBI Taxonomy" id="2562704"/>
    <lineage>
        <taxon>Bacteria</taxon>
        <taxon>Pseudomonadati</taxon>
        <taxon>Elusimicrobiota</taxon>
        <taxon>Elusimicrobia</taxon>
        <taxon>Elusimicrobiales</taxon>
        <taxon>Elusimicrobiaceae</taxon>
        <taxon>Candidatus Avelusimicrobium</taxon>
    </lineage>
</organism>
<keyword evidence="1" id="KW-0732">Signal</keyword>
<feature type="signal peptide" evidence="1">
    <location>
        <begin position="1"/>
        <end position="24"/>
    </location>
</feature>
<sequence length="304" mass="35499">MYNKKMKHLFALFLLSVCWLSGQADSLPTNQEDKPKYTEAVVYSRFRGFNMPKPDENNAYVLGEFTYGNEWTDYFIRENNLYFNWSGTLYFHLIPADPFPILESFQLWQDNYQEFEKQFLAEFAVPHLDGKNFSLPCGKNSSVEFIKQIKKGAPGEESDVFYKVIWHKDGKQHTFTREECPVPVIDFPPGQFAYCDENILYYDGFDDFPWPGRNKARRGIFFCDLQNHTRGAYAATPYETKEKSALYPYNPIGIPGTNWIFYLQDSDESPRKSQLVVRPKLTPAQAEKAAQEYQKFIQSNTKNE</sequence>
<accession>A0A1Y4DLV4</accession>
<feature type="chain" id="PRO_5012011567" evidence="1">
    <location>
        <begin position="25"/>
        <end position="304"/>
    </location>
</feature>
<evidence type="ECO:0000313" key="3">
    <source>
        <dbReference type="Proteomes" id="UP000196368"/>
    </source>
</evidence>
<proteinExistence type="predicted"/>
<name>A0A1Y4DLV4_9BACT</name>
<comment type="caution">
    <text evidence="2">The sequence shown here is derived from an EMBL/GenBank/DDBJ whole genome shotgun (WGS) entry which is preliminary data.</text>
</comment>
<reference evidence="3" key="1">
    <citation type="submission" date="2017-04" db="EMBL/GenBank/DDBJ databases">
        <title>Function of individual gut microbiota members based on whole genome sequencing of pure cultures obtained from chicken caecum.</title>
        <authorList>
            <person name="Medvecky M."/>
            <person name="Cejkova D."/>
            <person name="Polansky O."/>
            <person name="Karasova D."/>
            <person name="Kubasova T."/>
            <person name="Cizek A."/>
            <person name="Rychlik I."/>
        </authorList>
    </citation>
    <scope>NUCLEOTIDE SEQUENCE [LARGE SCALE GENOMIC DNA]</scope>
    <source>
        <strain evidence="3">An273</strain>
    </source>
</reference>
<dbReference type="Proteomes" id="UP000196368">
    <property type="component" value="Unassembled WGS sequence"/>
</dbReference>
<evidence type="ECO:0000313" key="2">
    <source>
        <dbReference type="EMBL" id="OUO57280.1"/>
    </source>
</evidence>
<gene>
    <name evidence="2" type="ORF">B5F75_00435</name>
</gene>
<protein>
    <submittedName>
        <fullName evidence="2">Uncharacterized protein</fullName>
    </submittedName>
</protein>
<keyword evidence="3" id="KW-1185">Reference proteome</keyword>
<dbReference type="AlphaFoldDB" id="A0A1Y4DLV4"/>